<sequence length="98" mass="11575">MASYPDIHELLVKSKYRNVDATKKDVMQVLRMYHGLSYVSEDYESTYHIPICIILMDTHPHNAPMCFVKPTPEMHIKVSRFVDHNGKVYLPYLHDWQP</sequence>
<dbReference type="PANTHER" id="PTHR23306">
    <property type="entry name" value="TUMOR SUSCEPTIBILITY GENE 101 PROTEIN-RELATED"/>
    <property type="match status" value="1"/>
</dbReference>
<dbReference type="GO" id="GO:0015031">
    <property type="term" value="P:protein transport"/>
    <property type="evidence" value="ECO:0007669"/>
    <property type="project" value="InterPro"/>
</dbReference>
<dbReference type="CDD" id="cd11685">
    <property type="entry name" value="UEV_TSG101-like"/>
    <property type="match status" value="1"/>
</dbReference>
<dbReference type="Pfam" id="PF05743">
    <property type="entry name" value="UEV"/>
    <property type="match status" value="1"/>
</dbReference>
<dbReference type="GO" id="GO:0000813">
    <property type="term" value="C:ESCRT I complex"/>
    <property type="evidence" value="ECO:0007669"/>
    <property type="project" value="TreeGrafter"/>
</dbReference>
<accession>A0A1B0DB49</accession>
<dbReference type="EMBL" id="AJVK01000750">
    <property type="status" value="NOT_ANNOTATED_CDS"/>
    <property type="molecule type" value="Genomic_DNA"/>
</dbReference>
<dbReference type="Proteomes" id="UP000092462">
    <property type="component" value="Unassembled WGS sequence"/>
</dbReference>
<organism evidence="1 2">
    <name type="scientific">Phlebotomus papatasi</name>
    <name type="common">Sandfly</name>
    <dbReference type="NCBI Taxonomy" id="29031"/>
    <lineage>
        <taxon>Eukaryota</taxon>
        <taxon>Metazoa</taxon>
        <taxon>Ecdysozoa</taxon>
        <taxon>Arthropoda</taxon>
        <taxon>Hexapoda</taxon>
        <taxon>Insecta</taxon>
        <taxon>Pterygota</taxon>
        <taxon>Neoptera</taxon>
        <taxon>Endopterygota</taxon>
        <taxon>Diptera</taxon>
        <taxon>Nematocera</taxon>
        <taxon>Psychodoidea</taxon>
        <taxon>Psychodidae</taxon>
        <taxon>Phlebotomus</taxon>
        <taxon>Phlebotomus</taxon>
    </lineage>
</organism>
<dbReference type="PROSITE" id="PS51322">
    <property type="entry name" value="UEV"/>
    <property type="match status" value="1"/>
</dbReference>
<name>A0A1B0DB49_PHLPP</name>
<protein>
    <submittedName>
        <fullName evidence="1">Uncharacterized protein</fullName>
    </submittedName>
</protein>
<dbReference type="VEuPathDB" id="VectorBase:PPAI004946"/>
<keyword evidence="2" id="KW-1185">Reference proteome</keyword>
<dbReference type="InterPro" id="IPR052070">
    <property type="entry name" value="ESCRT-I_UEV_domain"/>
</dbReference>
<dbReference type="Gene3D" id="3.10.110.10">
    <property type="entry name" value="Ubiquitin Conjugating Enzyme"/>
    <property type="match status" value="1"/>
</dbReference>
<reference evidence="1" key="1">
    <citation type="submission" date="2022-08" db="UniProtKB">
        <authorList>
            <consortium name="EnsemblMetazoa"/>
        </authorList>
    </citation>
    <scope>IDENTIFICATION</scope>
    <source>
        <strain evidence="1">Israel</strain>
    </source>
</reference>
<proteinExistence type="predicted"/>
<dbReference type="PANTHER" id="PTHR23306:SF3">
    <property type="entry name" value="TUMOR SUPPRESSOR PROTEIN 101"/>
    <property type="match status" value="1"/>
</dbReference>
<dbReference type="GO" id="GO:0043130">
    <property type="term" value="F:ubiquitin binding"/>
    <property type="evidence" value="ECO:0007669"/>
    <property type="project" value="TreeGrafter"/>
</dbReference>
<dbReference type="InterPro" id="IPR008883">
    <property type="entry name" value="UEV_N"/>
</dbReference>
<dbReference type="VEuPathDB" id="VectorBase:PPAPM1_011370"/>
<dbReference type="EnsemblMetazoa" id="PPAI004946-RA">
    <property type="protein sequence ID" value="PPAI004946-PA"/>
    <property type="gene ID" value="PPAI004946"/>
</dbReference>
<dbReference type="SUPFAM" id="SSF54495">
    <property type="entry name" value="UBC-like"/>
    <property type="match status" value="1"/>
</dbReference>
<dbReference type="GO" id="GO:0008333">
    <property type="term" value="P:endosome to lysosome transport"/>
    <property type="evidence" value="ECO:0007669"/>
    <property type="project" value="TreeGrafter"/>
</dbReference>
<dbReference type="InterPro" id="IPR016135">
    <property type="entry name" value="UBQ-conjugating_enzyme/RWD"/>
</dbReference>
<evidence type="ECO:0000313" key="1">
    <source>
        <dbReference type="EnsemblMetazoa" id="PPAI004946-PA"/>
    </source>
</evidence>
<dbReference type="AlphaFoldDB" id="A0A1B0DB49"/>
<evidence type="ECO:0000313" key="2">
    <source>
        <dbReference type="Proteomes" id="UP000092462"/>
    </source>
</evidence>